<proteinExistence type="predicted"/>
<dbReference type="InterPro" id="IPR036291">
    <property type="entry name" value="NAD(P)-bd_dom_sf"/>
</dbReference>
<evidence type="ECO:0000256" key="2">
    <source>
        <dbReference type="ARBA" id="ARBA00023002"/>
    </source>
</evidence>
<dbReference type="InterPro" id="IPR002347">
    <property type="entry name" value="SDR_fam"/>
</dbReference>
<reference evidence="3 4" key="1">
    <citation type="submission" date="2023-03" db="EMBL/GenBank/DDBJ databases">
        <title>Novosphingobium cyanobacteriorum sp. nov., isolated from a eutrophic reservoir during the Microcystis bloom period.</title>
        <authorList>
            <person name="Kang M."/>
            <person name="Le V."/>
            <person name="Ko S.-R."/>
            <person name="Lee S.-A."/>
            <person name="Ahn C.-Y."/>
        </authorList>
    </citation>
    <scope>NUCLEOTIDE SEQUENCE [LARGE SCALE GENOMIC DNA]</scope>
    <source>
        <strain evidence="3 4">HBC54</strain>
    </source>
</reference>
<gene>
    <name evidence="3" type="ORF">POM99_03210</name>
</gene>
<keyword evidence="1" id="KW-0521">NADP</keyword>
<dbReference type="Pfam" id="PF13561">
    <property type="entry name" value="adh_short_C2"/>
    <property type="match status" value="1"/>
</dbReference>
<dbReference type="NCBIfam" id="NF005752">
    <property type="entry name" value="PRK07576.1"/>
    <property type="match status" value="1"/>
</dbReference>
<evidence type="ECO:0000313" key="3">
    <source>
        <dbReference type="EMBL" id="MDF8332197.1"/>
    </source>
</evidence>
<dbReference type="RefSeq" id="WP_277275382.1">
    <property type="nucleotide sequence ID" value="NZ_JAROCY010000002.1"/>
</dbReference>
<evidence type="ECO:0000313" key="4">
    <source>
        <dbReference type="Proteomes" id="UP001222770"/>
    </source>
</evidence>
<comment type="caution">
    <text evidence="3">The sequence shown here is derived from an EMBL/GenBank/DDBJ whole genome shotgun (WGS) entry which is preliminary data.</text>
</comment>
<keyword evidence="2" id="KW-0560">Oxidoreductase</keyword>
<dbReference type="PANTHER" id="PTHR43296:SF2">
    <property type="entry name" value="PEROXISOMAL 2,4-DIENOYL-COA REDUCTASE [(3E)-ENOYL-COA-PRODUCING]"/>
    <property type="match status" value="1"/>
</dbReference>
<sequence length="273" mass="27975">MTTQSADIIRPGACTGQIVFVAGGSGGINLGIAQRYAELGASVALISRSQERVDAAAAEITSRGGIAMGVEADVRDSAAVLQAFEKVHAAYGDIDVVISGAAGNFLAPVIGLSTNAFRTVIDIDLIGTFNVFRSCYDFIAKPGASLIAITAGQAVRPTMFQAHACAAKAGVNLLTQTLAMEWGPAGIRVNGIAPGPIGDTEGMARLAPNPEITERLKSRIPLRDYGTKSDIADLAVFLGSANAKYISGAILDCDGGSILGDASADALAPPKRN</sequence>
<evidence type="ECO:0000256" key="1">
    <source>
        <dbReference type="ARBA" id="ARBA00022857"/>
    </source>
</evidence>
<dbReference type="SUPFAM" id="SSF51735">
    <property type="entry name" value="NAD(P)-binding Rossmann-fold domains"/>
    <property type="match status" value="1"/>
</dbReference>
<dbReference type="PRINTS" id="PR00081">
    <property type="entry name" value="GDHRDH"/>
</dbReference>
<dbReference type="Gene3D" id="3.40.50.720">
    <property type="entry name" value="NAD(P)-binding Rossmann-like Domain"/>
    <property type="match status" value="1"/>
</dbReference>
<dbReference type="Proteomes" id="UP001222770">
    <property type="component" value="Unassembled WGS sequence"/>
</dbReference>
<dbReference type="PANTHER" id="PTHR43296">
    <property type="entry name" value="PEROXISOMAL 2,4-DIENOYL-COA REDUCTASE"/>
    <property type="match status" value="1"/>
</dbReference>
<protein>
    <submittedName>
        <fullName evidence="3">SDR family oxidoreductase</fullName>
    </submittedName>
</protein>
<accession>A0ABT6CE46</accession>
<dbReference type="EMBL" id="JAROCY010000002">
    <property type="protein sequence ID" value="MDF8332197.1"/>
    <property type="molecule type" value="Genomic_DNA"/>
</dbReference>
<name>A0ABT6CE46_9SPHN</name>
<dbReference type="InterPro" id="IPR045017">
    <property type="entry name" value="DECR2-like"/>
</dbReference>
<organism evidence="3 4">
    <name type="scientific">Novosphingobium cyanobacteriorum</name>
    <dbReference type="NCBI Taxonomy" id="3024215"/>
    <lineage>
        <taxon>Bacteria</taxon>
        <taxon>Pseudomonadati</taxon>
        <taxon>Pseudomonadota</taxon>
        <taxon>Alphaproteobacteria</taxon>
        <taxon>Sphingomonadales</taxon>
        <taxon>Sphingomonadaceae</taxon>
        <taxon>Novosphingobium</taxon>
    </lineage>
</organism>
<keyword evidence="4" id="KW-1185">Reference proteome</keyword>